<keyword evidence="2" id="KW-1185">Reference proteome</keyword>
<proteinExistence type="predicted"/>
<feature type="non-terminal residue" evidence="1">
    <location>
        <position position="78"/>
    </location>
</feature>
<dbReference type="EMBL" id="JAPDRQ010000412">
    <property type="protein sequence ID" value="KAJ9649932.1"/>
    <property type="molecule type" value="Genomic_DNA"/>
</dbReference>
<reference evidence="1" key="1">
    <citation type="submission" date="2022-10" db="EMBL/GenBank/DDBJ databases">
        <title>Culturing micro-colonial fungi from biological soil crusts in the Mojave desert and describing Neophaeococcomyces mojavensis, and introducing the new genera and species Taxawa tesnikishii.</title>
        <authorList>
            <person name="Kurbessoian T."/>
            <person name="Stajich J.E."/>
        </authorList>
    </citation>
    <scope>NUCLEOTIDE SEQUENCE</scope>
    <source>
        <strain evidence="1">JES_112</strain>
    </source>
</reference>
<evidence type="ECO:0000313" key="2">
    <source>
        <dbReference type="Proteomes" id="UP001172386"/>
    </source>
</evidence>
<protein>
    <submittedName>
        <fullName evidence="1">Uncharacterized protein</fullName>
    </submittedName>
</protein>
<comment type="caution">
    <text evidence="1">The sequence shown here is derived from an EMBL/GenBank/DDBJ whole genome shotgun (WGS) entry which is preliminary data.</text>
</comment>
<dbReference type="Proteomes" id="UP001172386">
    <property type="component" value="Unassembled WGS sequence"/>
</dbReference>
<name>A0ACC2ZRB3_9EURO</name>
<evidence type="ECO:0000313" key="1">
    <source>
        <dbReference type="EMBL" id="KAJ9649932.1"/>
    </source>
</evidence>
<organism evidence="1 2">
    <name type="scientific">Neophaeococcomyces mojaviensis</name>
    <dbReference type="NCBI Taxonomy" id="3383035"/>
    <lineage>
        <taxon>Eukaryota</taxon>
        <taxon>Fungi</taxon>
        <taxon>Dikarya</taxon>
        <taxon>Ascomycota</taxon>
        <taxon>Pezizomycotina</taxon>
        <taxon>Eurotiomycetes</taxon>
        <taxon>Chaetothyriomycetidae</taxon>
        <taxon>Chaetothyriales</taxon>
        <taxon>Chaetothyriales incertae sedis</taxon>
        <taxon>Neophaeococcomyces</taxon>
    </lineage>
</organism>
<accession>A0ACC2ZRB3</accession>
<sequence>MPRKGVQQDRQFVFVNTTDDPKEDRPRIRRLVHSHVSRLIWQQHQDFSILEADATPAFVAQKERFSDDAGSRSVFLYE</sequence>
<gene>
    <name evidence="1" type="ORF">H2198_010744</name>
</gene>